<dbReference type="OrthoDB" id="9794724at2"/>
<feature type="transmembrane region" description="Helical" evidence="6">
    <location>
        <begin position="312"/>
        <end position="335"/>
    </location>
</feature>
<feature type="transmembrane region" description="Helical" evidence="6">
    <location>
        <begin position="674"/>
        <end position="693"/>
    </location>
</feature>
<feature type="transmembrane region" description="Helical" evidence="6">
    <location>
        <begin position="347"/>
        <end position="370"/>
    </location>
</feature>
<proteinExistence type="predicted"/>
<dbReference type="PANTHER" id="PTHR33406:SF12">
    <property type="entry name" value="BLR2997 PROTEIN"/>
    <property type="match status" value="1"/>
</dbReference>
<dbReference type="InterPro" id="IPR050545">
    <property type="entry name" value="Mycobact_MmpL"/>
</dbReference>
<feature type="transmembrane region" description="Helical" evidence="6">
    <location>
        <begin position="214"/>
        <end position="233"/>
    </location>
</feature>
<evidence type="ECO:0000256" key="2">
    <source>
        <dbReference type="ARBA" id="ARBA00022475"/>
    </source>
</evidence>
<dbReference type="SMART" id="SM00100">
    <property type="entry name" value="cNMP"/>
    <property type="match status" value="1"/>
</dbReference>
<feature type="transmembrane region" description="Helical" evidence="6">
    <location>
        <begin position="714"/>
        <end position="733"/>
    </location>
</feature>
<keyword evidence="4 6" id="KW-1133">Transmembrane helix</keyword>
<reference evidence="9 10" key="1">
    <citation type="submission" date="2017-09" db="EMBL/GenBank/DDBJ databases">
        <title>Biodiversity and function of Thalassospira species in the particle-attached aromatic-hydrocarbon-degrading consortia from the surface seawater of the South China Sea.</title>
        <authorList>
            <person name="Dong C."/>
            <person name="Liu R."/>
            <person name="Shao Z."/>
        </authorList>
    </citation>
    <scope>NUCLEOTIDE SEQUENCE [LARGE SCALE GENOMIC DNA]</scope>
    <source>
        <strain evidence="9 10">CSC1P2</strain>
    </source>
</reference>
<dbReference type="SUPFAM" id="SSF82866">
    <property type="entry name" value="Multidrug efflux transporter AcrB transmembrane domain"/>
    <property type="match status" value="2"/>
</dbReference>
<dbReference type="Pfam" id="PF03176">
    <property type="entry name" value="MMPL"/>
    <property type="match status" value="2"/>
</dbReference>
<keyword evidence="5 6" id="KW-0472">Membrane</keyword>
<evidence type="ECO:0000256" key="6">
    <source>
        <dbReference type="SAM" id="Phobius"/>
    </source>
</evidence>
<dbReference type="Pfam" id="PF00027">
    <property type="entry name" value="cNMP_binding"/>
    <property type="match status" value="1"/>
</dbReference>
<feature type="transmembrane region" description="Helical" evidence="6">
    <location>
        <begin position="745"/>
        <end position="768"/>
    </location>
</feature>
<evidence type="ECO:0000256" key="1">
    <source>
        <dbReference type="ARBA" id="ARBA00004651"/>
    </source>
</evidence>
<evidence type="ECO:0000313" key="9">
    <source>
        <dbReference type="EMBL" id="PKR52897.1"/>
    </source>
</evidence>
<evidence type="ECO:0000256" key="5">
    <source>
        <dbReference type="ARBA" id="ARBA00023136"/>
    </source>
</evidence>
<feature type="transmembrane region" description="Helical" evidence="6">
    <location>
        <begin position="617"/>
        <end position="635"/>
    </location>
</feature>
<feature type="transmembrane region" description="Helical" evidence="6">
    <location>
        <begin position="240"/>
        <end position="260"/>
    </location>
</feature>
<feature type="transmembrane region" description="Helical" evidence="6">
    <location>
        <begin position="642"/>
        <end position="662"/>
    </location>
</feature>
<accession>A0A2N3KQR7</accession>
<dbReference type="InterPro" id="IPR014710">
    <property type="entry name" value="RmlC-like_jellyroll"/>
</dbReference>
<organism evidence="9 10">
    <name type="scientific">Thalassospira marina</name>
    <dbReference type="NCBI Taxonomy" id="2048283"/>
    <lineage>
        <taxon>Bacteria</taxon>
        <taxon>Pseudomonadati</taxon>
        <taxon>Pseudomonadota</taxon>
        <taxon>Alphaproteobacteria</taxon>
        <taxon>Rhodospirillales</taxon>
        <taxon>Thalassospiraceae</taxon>
        <taxon>Thalassospira</taxon>
    </lineage>
</organism>
<keyword evidence="3 6" id="KW-0812">Transmembrane</keyword>
<gene>
    <name evidence="9" type="ORF">COO20_16485</name>
</gene>
<dbReference type="InterPro" id="IPR000731">
    <property type="entry name" value="SSD"/>
</dbReference>
<evidence type="ECO:0000259" key="8">
    <source>
        <dbReference type="PROSITE" id="PS50156"/>
    </source>
</evidence>
<evidence type="ECO:0000256" key="4">
    <source>
        <dbReference type="ARBA" id="ARBA00022989"/>
    </source>
</evidence>
<evidence type="ECO:0000313" key="10">
    <source>
        <dbReference type="Proteomes" id="UP000233597"/>
    </source>
</evidence>
<feature type="domain" description="SSD" evidence="8">
    <location>
        <begin position="641"/>
        <end position="767"/>
    </location>
</feature>
<sequence length="931" mass="101460">MQNFLTFGVRYRALTALFIAAITIACATGLGKLRVDTSFDSLISDSDPTKVIYEKIKDEFGSDNTTMIYVRASNLWTEDRISALQDMHFALEDLPFVERVDSLFNVRSIRDRSGMIESSTVLDGVPYDDEEMQQAHDNALYSPLIVGNFISTDGNVTAINVSIIKDPNDPDFDRNAYLAIENAISPYRSAFDEVFQVGPPRVNQDTETNLFDDLGLLVPLSLGVLTATILVFLRSAFAPIIPMITSAISLVWAFGLMGYLGIPVNILSAMVPSLVIVIGSTEDTHMLAGYLSGLHLGDKTATASEKRRLATLFLIRHLGLPLILTSVTTTLGFAANGMADISLVRDFAFSASVAIAGNGIITLLLVPLMLSLFGPLRSRLHAAATNDGTTTSHGDQTIRGPVAFILKFCRAAAGKPHMVIGITLPILVIFGIFAFQTKVSNDPIAAFKSYHPLVQDVNKLADTLSGMEIFYINLDSSQPDAFKKPENLQKLADIKKYILADGRFDNALSIADHLSLVNREFHGGDAAMMTVPNSEQLVDQYLLFFQRSDLENYVSHDFQRANIVVRHNIHNSHDLKQAVADLEAKARAIAGPDIRVNLVGQNLMINNAAEDLIKAQVQSVALLLAVIFVMMSLVYTSTIGGLLSLIPNIIPIVIVFGIMGMFDIPLNPGTATVAVIAIGIAIDDTIHLLSSYAQESRLTVDRLEAVRRTVSSQAIPAISTSVALTAGFVVLLWSNFTILAQFGGLSAIAMITALLADLVITPVLLSYVRLVGLYEILSLKVGQELINNSLLFKDMSRYQIRKAILLSEVVEFKKGDRLVDQGSIGRDMYFILSGSASVSLERDGHTTALATLKEGAVLGELGFVHEQERTANVDALSDGEMLLFNADTVRRNMRLYPHIAAKLNLNIARILGARLAETSSRLSDSHRKKDA</sequence>
<dbReference type="Gene3D" id="1.20.1640.10">
    <property type="entry name" value="Multidrug efflux transporter AcrB transmembrane domain"/>
    <property type="match status" value="2"/>
</dbReference>
<comment type="subcellular location">
    <subcellularLocation>
        <location evidence="1">Cell membrane</location>
        <topology evidence="1">Multi-pass membrane protein</topology>
    </subcellularLocation>
</comment>
<evidence type="ECO:0008006" key="11">
    <source>
        <dbReference type="Google" id="ProtNLM"/>
    </source>
</evidence>
<dbReference type="InterPro" id="IPR000595">
    <property type="entry name" value="cNMP-bd_dom"/>
</dbReference>
<comment type="caution">
    <text evidence="9">The sequence shown here is derived from an EMBL/GenBank/DDBJ whole genome shotgun (WGS) entry which is preliminary data.</text>
</comment>
<dbReference type="AlphaFoldDB" id="A0A2N3KQR7"/>
<dbReference type="EMBL" id="NWTK01000011">
    <property type="protein sequence ID" value="PKR52897.1"/>
    <property type="molecule type" value="Genomic_DNA"/>
</dbReference>
<dbReference type="PROSITE" id="PS50156">
    <property type="entry name" value="SSD"/>
    <property type="match status" value="2"/>
</dbReference>
<dbReference type="PANTHER" id="PTHR33406">
    <property type="entry name" value="MEMBRANE PROTEIN MJ1562-RELATED"/>
    <property type="match status" value="1"/>
</dbReference>
<dbReference type="RefSeq" id="WP_101268522.1">
    <property type="nucleotide sequence ID" value="NZ_NWTK01000011.1"/>
</dbReference>
<dbReference type="CDD" id="cd00038">
    <property type="entry name" value="CAP_ED"/>
    <property type="match status" value="1"/>
</dbReference>
<feature type="domain" description="SSD" evidence="8">
    <location>
        <begin position="243"/>
        <end position="372"/>
    </location>
</feature>
<evidence type="ECO:0000256" key="3">
    <source>
        <dbReference type="ARBA" id="ARBA00022692"/>
    </source>
</evidence>
<dbReference type="InterPro" id="IPR018490">
    <property type="entry name" value="cNMP-bd_dom_sf"/>
</dbReference>
<dbReference type="SUPFAM" id="SSF51206">
    <property type="entry name" value="cAMP-binding domain-like"/>
    <property type="match status" value="1"/>
</dbReference>
<dbReference type="InterPro" id="IPR004869">
    <property type="entry name" value="MMPL_dom"/>
</dbReference>
<dbReference type="Proteomes" id="UP000233597">
    <property type="component" value="Unassembled WGS sequence"/>
</dbReference>
<feature type="domain" description="Cyclic nucleotide-binding" evidence="7">
    <location>
        <begin position="791"/>
        <end position="893"/>
    </location>
</feature>
<keyword evidence="2" id="KW-1003">Cell membrane</keyword>
<evidence type="ECO:0000259" key="7">
    <source>
        <dbReference type="PROSITE" id="PS50042"/>
    </source>
</evidence>
<dbReference type="Gene3D" id="2.60.120.10">
    <property type="entry name" value="Jelly Rolls"/>
    <property type="match status" value="1"/>
</dbReference>
<name>A0A2N3KQR7_9PROT</name>
<feature type="transmembrane region" description="Helical" evidence="6">
    <location>
        <begin position="417"/>
        <end position="435"/>
    </location>
</feature>
<dbReference type="PROSITE" id="PS50042">
    <property type="entry name" value="CNMP_BINDING_3"/>
    <property type="match status" value="1"/>
</dbReference>
<dbReference type="GO" id="GO:0005886">
    <property type="term" value="C:plasma membrane"/>
    <property type="evidence" value="ECO:0007669"/>
    <property type="project" value="UniProtKB-SubCell"/>
</dbReference>
<protein>
    <recommendedName>
        <fullName evidence="11">Cyclic nucleotide-binding protein</fullName>
    </recommendedName>
</protein>